<gene>
    <name evidence="2" type="ORF">KMW28_17975</name>
</gene>
<dbReference type="PANTHER" id="PTHR12147">
    <property type="entry name" value="METALLOPEPTIDASE M28 FAMILY MEMBER"/>
    <property type="match status" value="1"/>
</dbReference>
<protein>
    <submittedName>
        <fullName evidence="2">M20/M25/M40 family metallo-hydrolase</fullName>
    </submittedName>
</protein>
<proteinExistence type="predicted"/>
<dbReference type="GO" id="GO:0006508">
    <property type="term" value="P:proteolysis"/>
    <property type="evidence" value="ECO:0007669"/>
    <property type="project" value="InterPro"/>
</dbReference>
<organism evidence="2 3">
    <name type="scientific">Flammeovirga yaeyamensis</name>
    <dbReference type="NCBI Taxonomy" id="367791"/>
    <lineage>
        <taxon>Bacteria</taxon>
        <taxon>Pseudomonadati</taxon>
        <taxon>Bacteroidota</taxon>
        <taxon>Cytophagia</taxon>
        <taxon>Cytophagales</taxon>
        <taxon>Flammeovirgaceae</taxon>
        <taxon>Flammeovirga</taxon>
    </lineage>
</organism>
<dbReference type="GO" id="GO:0008235">
    <property type="term" value="F:metalloexopeptidase activity"/>
    <property type="evidence" value="ECO:0007669"/>
    <property type="project" value="InterPro"/>
</dbReference>
<accession>A0AAX1N223</accession>
<name>A0AAX1N223_9BACT</name>
<dbReference type="Pfam" id="PF04389">
    <property type="entry name" value="Peptidase_M28"/>
    <property type="match status" value="1"/>
</dbReference>
<dbReference type="AlphaFoldDB" id="A0AAX1N223"/>
<feature type="domain" description="Peptidase M28" evidence="1">
    <location>
        <begin position="96"/>
        <end position="298"/>
    </location>
</feature>
<dbReference type="InterPro" id="IPR045175">
    <property type="entry name" value="M28_fam"/>
</dbReference>
<dbReference type="KEGG" id="fya:KMW28_17975"/>
<evidence type="ECO:0000313" key="2">
    <source>
        <dbReference type="EMBL" id="QWG01531.1"/>
    </source>
</evidence>
<dbReference type="Proteomes" id="UP000678679">
    <property type="component" value="Chromosome 1"/>
</dbReference>
<dbReference type="PANTHER" id="PTHR12147:SF26">
    <property type="entry name" value="PEPTIDASE M28 DOMAIN-CONTAINING PROTEIN"/>
    <property type="match status" value="1"/>
</dbReference>
<evidence type="ECO:0000313" key="3">
    <source>
        <dbReference type="Proteomes" id="UP000678679"/>
    </source>
</evidence>
<dbReference type="SUPFAM" id="SSF53187">
    <property type="entry name" value="Zn-dependent exopeptidases"/>
    <property type="match status" value="1"/>
</dbReference>
<evidence type="ECO:0000259" key="1">
    <source>
        <dbReference type="Pfam" id="PF04389"/>
    </source>
</evidence>
<dbReference type="RefSeq" id="WP_169662992.1">
    <property type="nucleotide sequence ID" value="NZ_CP076132.1"/>
</dbReference>
<dbReference type="InterPro" id="IPR007484">
    <property type="entry name" value="Peptidase_M28"/>
</dbReference>
<sequence>MQRSIPIFFITCLFFSFGVIGQSRKIDPIALLTNTRLLSSDYYQGRKTGTVGGERAKEFVTDKFSEIGLLNLHPDGFKQDFSFYNRLYNLKANGSNIIGYLEGELWQDPKEGCIIVGAHYDHLGIFGGNTYYGADDNASGVAALIEIAKSFKETPPQIPIVFISFDAEEMACEGSKYFVESSLLPHESIFLFINLDMISISDKSELGVSGTHYHHEYKKMINEAASGKHLKMKYGHDNARDTENYWVESSDHREFHKYQIPFIYFGVEEHEHYHRTTDTFENIDIGFFVESAQSILEFVDLIDNKKSFQRYHQKLLK</sequence>
<dbReference type="Gene3D" id="3.40.630.10">
    <property type="entry name" value="Zn peptidases"/>
    <property type="match status" value="1"/>
</dbReference>
<keyword evidence="3" id="KW-1185">Reference proteome</keyword>
<reference evidence="2 3" key="1">
    <citation type="submission" date="2021-05" db="EMBL/GenBank/DDBJ databases">
        <title>Comparative genomic studies on the polysaccharide-degrading batcterial strains of the Flammeovirga genus.</title>
        <authorList>
            <person name="Zewei F."/>
            <person name="Zheng Z."/>
            <person name="Yu L."/>
            <person name="Ruyue G."/>
            <person name="Yanhong M."/>
            <person name="Yuanyuan C."/>
            <person name="Jingyan G."/>
            <person name="Wenjun H."/>
        </authorList>
    </citation>
    <scope>NUCLEOTIDE SEQUENCE [LARGE SCALE GENOMIC DNA]</scope>
    <source>
        <strain evidence="2 3">NBRC:100898</strain>
    </source>
</reference>
<dbReference type="EMBL" id="CP076132">
    <property type="protein sequence ID" value="QWG01531.1"/>
    <property type="molecule type" value="Genomic_DNA"/>
</dbReference>